<protein>
    <submittedName>
        <fullName evidence="2">Enoyl-CoA hydratase</fullName>
        <ecNumber evidence="2">4.2.1.17</ecNumber>
    </submittedName>
</protein>
<dbReference type="InterPro" id="IPR029045">
    <property type="entry name" value="ClpP/crotonase-like_dom_sf"/>
</dbReference>
<dbReference type="Proteomes" id="UP000462055">
    <property type="component" value="Unassembled WGS sequence"/>
</dbReference>
<evidence type="ECO:0000313" key="3">
    <source>
        <dbReference type="EMBL" id="MWA03046.1"/>
    </source>
</evidence>
<evidence type="ECO:0000313" key="4">
    <source>
        <dbReference type="Proteomes" id="UP000462055"/>
    </source>
</evidence>
<dbReference type="NCBIfam" id="NF004840">
    <property type="entry name" value="PRK06190.1"/>
    <property type="match status" value="1"/>
</dbReference>
<sequence length="259" mass="26986">MSDGPVLLASDVGAVRLLTLNRPGARNALSSELNTALYRALEEADSDDAVKGVVVTGADPAFCAGLDLKEAGAEGAAFFRRFQDANCIVRIGEMSKPVVGAVNGAAFTGGLEIALGCDFLVASECAVFADTHVRVGVLPGGGLTARLPRVVGAANARRMSMTGEVVDAARAERIGLVSEVVPHSELLARAMALASSAAEVPADAMRDLKRMYTGGGGLAEDLAAEVAIARAYRADFDGIEGRRAQVQSRNREQISQEER</sequence>
<dbReference type="Pfam" id="PF00378">
    <property type="entry name" value="ECH_1"/>
    <property type="match status" value="1"/>
</dbReference>
<keyword evidence="4" id="KW-1185">Reference proteome</keyword>
<reference evidence="2 4" key="1">
    <citation type="submission" date="2019-12" db="EMBL/GenBank/DDBJ databases">
        <title>Actinomadura physcomitrii sp. nov., a novel actinomycete isolated from moss [Physcomitrium sphaericum (Ludw) Fuernr].</title>
        <authorList>
            <person name="Zhuang X."/>
        </authorList>
    </citation>
    <scope>NUCLEOTIDE SEQUENCE [LARGE SCALE GENOMIC DNA]</scope>
    <source>
        <strain evidence="2 4">LD22</strain>
    </source>
</reference>
<keyword evidence="2" id="KW-0456">Lyase</keyword>
<dbReference type="SUPFAM" id="SSF52096">
    <property type="entry name" value="ClpP/crotonase"/>
    <property type="match status" value="1"/>
</dbReference>
<dbReference type="EMBL" id="WBMS02000013">
    <property type="protein sequence ID" value="MWA02382.1"/>
    <property type="molecule type" value="Genomic_DNA"/>
</dbReference>
<comment type="caution">
    <text evidence="2">The sequence shown here is derived from an EMBL/GenBank/DDBJ whole genome shotgun (WGS) entry which is preliminary data.</text>
</comment>
<evidence type="ECO:0000313" key="2">
    <source>
        <dbReference type="EMBL" id="MWA02382.1"/>
    </source>
</evidence>
<dbReference type="PANTHER" id="PTHR43802">
    <property type="entry name" value="ENOYL-COA HYDRATASE"/>
    <property type="match status" value="1"/>
</dbReference>
<dbReference type="InterPro" id="IPR001753">
    <property type="entry name" value="Enoyl-CoA_hydra/iso"/>
</dbReference>
<comment type="similarity">
    <text evidence="1">Belongs to the enoyl-CoA hydratase/isomerase family.</text>
</comment>
<dbReference type="RefSeq" id="WP_151594838.1">
    <property type="nucleotide sequence ID" value="NZ_WBMS02000013.1"/>
</dbReference>
<dbReference type="PANTHER" id="PTHR43802:SF1">
    <property type="entry name" value="IP11341P-RELATED"/>
    <property type="match status" value="1"/>
</dbReference>
<dbReference type="Gene3D" id="3.90.226.10">
    <property type="entry name" value="2-enoyl-CoA Hydratase, Chain A, domain 1"/>
    <property type="match status" value="1"/>
</dbReference>
<accession>A0A6I4M9I9</accession>
<proteinExistence type="inferred from homology"/>
<dbReference type="CDD" id="cd06558">
    <property type="entry name" value="crotonase-like"/>
    <property type="match status" value="1"/>
</dbReference>
<dbReference type="AlphaFoldDB" id="A0A6I4M9I9"/>
<dbReference type="EMBL" id="WBMS02000017">
    <property type="protein sequence ID" value="MWA03046.1"/>
    <property type="molecule type" value="Genomic_DNA"/>
</dbReference>
<name>A0A6I4M9I9_9ACTN</name>
<gene>
    <name evidence="2" type="ORF">F8568_018815</name>
    <name evidence="3" type="ORF">F8568_022235</name>
</gene>
<dbReference type="GO" id="GO:0004300">
    <property type="term" value="F:enoyl-CoA hydratase activity"/>
    <property type="evidence" value="ECO:0007669"/>
    <property type="project" value="UniProtKB-EC"/>
</dbReference>
<organism evidence="2 4">
    <name type="scientific">Actinomadura physcomitrii</name>
    <dbReference type="NCBI Taxonomy" id="2650748"/>
    <lineage>
        <taxon>Bacteria</taxon>
        <taxon>Bacillati</taxon>
        <taxon>Actinomycetota</taxon>
        <taxon>Actinomycetes</taxon>
        <taxon>Streptosporangiales</taxon>
        <taxon>Thermomonosporaceae</taxon>
        <taxon>Actinomadura</taxon>
    </lineage>
</organism>
<dbReference type="EC" id="4.2.1.17" evidence="2"/>
<evidence type="ECO:0000256" key="1">
    <source>
        <dbReference type="ARBA" id="ARBA00005254"/>
    </source>
</evidence>